<name>A0A6J7J5W3_9ZZZZ</name>
<dbReference type="Pfam" id="PF05721">
    <property type="entry name" value="PhyH"/>
    <property type="match status" value="1"/>
</dbReference>
<dbReference type="InterPro" id="IPR047128">
    <property type="entry name" value="PhyH"/>
</dbReference>
<proteinExistence type="predicted"/>
<dbReference type="PANTHER" id="PTHR21308:SF8">
    <property type="entry name" value="PHYTANOYL-COA DIOXYGENASE FAMILY PROTEIN (AFU_ORTHOLOGUE AFUA_2G09620)"/>
    <property type="match status" value="1"/>
</dbReference>
<dbReference type="PANTHER" id="PTHR21308">
    <property type="entry name" value="PHYTANOYL-COA ALPHA-HYDROXYLASE"/>
    <property type="match status" value="1"/>
</dbReference>
<gene>
    <name evidence="1" type="ORF">UFOPK3772_00741</name>
</gene>
<organism evidence="1">
    <name type="scientific">freshwater metagenome</name>
    <dbReference type="NCBI Taxonomy" id="449393"/>
    <lineage>
        <taxon>unclassified sequences</taxon>
        <taxon>metagenomes</taxon>
        <taxon>ecological metagenomes</taxon>
    </lineage>
</organism>
<dbReference type="GO" id="GO:0001561">
    <property type="term" value="P:fatty acid alpha-oxidation"/>
    <property type="evidence" value="ECO:0007669"/>
    <property type="project" value="InterPro"/>
</dbReference>
<sequence>MSATWLTEAGADLAEFDRIVSTPSNPADYPHAAGVEQGIVVFDGASLPGTEIVEERRAVMAEISHALMEGPGVVAFRGAFRDGGVIDRVSAVFDEIIAEQHASGAAAGDHFAKPGANDRIWNALEKLALRDPQGFADYYSNDVIALASRSWLGPNYQVTSQVNVVNPGGRAQVPHSDYHLGFMGREQNEAYPAHVHRLSQALTIQGAVAHCDMPLETGPTFYLPHSQKFPSVYLAWRRPDFADYVEEHKVQLALAKGDAVFFNPALLHGAGTNVTSDVRRMANLLQVSSAFGRALEAIDRTSISTALFPVLVDRYRTGSLAQDALDNVIAASAEGYPFPTNLDRDQPLEGLAPPSQADLVRTAIREDWDAQALDQALAAHAKRRMTA</sequence>
<evidence type="ECO:0000313" key="1">
    <source>
        <dbReference type="EMBL" id="CAB4938499.1"/>
    </source>
</evidence>
<dbReference type="InterPro" id="IPR008775">
    <property type="entry name" value="Phytyl_CoA_dOase-like"/>
</dbReference>
<reference evidence="1" key="1">
    <citation type="submission" date="2020-05" db="EMBL/GenBank/DDBJ databases">
        <authorList>
            <person name="Chiriac C."/>
            <person name="Salcher M."/>
            <person name="Ghai R."/>
            <person name="Kavagutti S V."/>
        </authorList>
    </citation>
    <scope>NUCLEOTIDE SEQUENCE</scope>
</reference>
<protein>
    <submittedName>
        <fullName evidence="1">Unannotated protein</fullName>
    </submittedName>
</protein>
<dbReference type="GO" id="GO:0048244">
    <property type="term" value="F:phytanoyl-CoA dioxygenase activity"/>
    <property type="evidence" value="ECO:0007669"/>
    <property type="project" value="InterPro"/>
</dbReference>
<dbReference type="SUPFAM" id="SSF51197">
    <property type="entry name" value="Clavaminate synthase-like"/>
    <property type="match status" value="1"/>
</dbReference>
<dbReference type="EMBL" id="CAFBNE010000016">
    <property type="protein sequence ID" value="CAB4938499.1"/>
    <property type="molecule type" value="Genomic_DNA"/>
</dbReference>
<dbReference type="Gene3D" id="2.60.120.620">
    <property type="entry name" value="q2cbj1_9rhob like domain"/>
    <property type="match status" value="1"/>
</dbReference>
<dbReference type="AlphaFoldDB" id="A0A6J7J5W3"/>
<accession>A0A6J7J5W3</accession>